<dbReference type="InterPro" id="IPR029787">
    <property type="entry name" value="Nucleotide_cyclase"/>
</dbReference>
<sequence>MLGMLAILGLMAPASQAAVHSPQRIVRVGIYENPPKLLLDSQARPGGIMGELLLEIAKREGWTLEAVQCDWQQCLNALQNDLIDLVPGLAYSPERSALYSFHNRAVLEDWSQIFTGKTTHIGALNDLNGKRIAVMSGTLQLTQLYNILQKLELGSKLVITDSQYNALKLVQNKQADAAVVGHLFGVRHVGEYNLKSAPIRLEPTNTYFVTAKDRHPELLAAIDTHIKKWRDNNDAFYTETLNQWGLRLIEKPTKPWIIPTLLTLGVLLTIAVLTVTLMRIGLRRQRKKLVRTEHHLHTVLDAIDAYVYIKDDQFRYLYANRKLCEDLNYTIDSIVGKTDQDLYANKQTINEFRHNDEQVLYSGERLAVEEVVRDRKGDIRATFFSIKMPVKDPETRHTNLYCISTNISALKATQSENYRLAFYDPLTELPNRRLLLQRLERHLQTIEPYKRPGALYFLDLDRFKHINDARGHAIGDALLRKVARRLSLIIDPQDIVARLGGDEFVILKILHPGTVRDCYKEALEFAELVRTRLEEPYNIEGHSYLSSSSIGLALITDSTLTSEDLMRQADTAMYRSKENGRNQITLYEPGMQEALEEHLSLQHDLRFAIGSDQLRLFVQSQYDKQNRICGAEVLLRWLHPKRGMLTPNLFIPLAESTDLITPLGDWIMASVCDLLLQTQQSSFPISINVSPIQFRRPDFARRTRQILESSGAPAHRLIFEITEGVLMEDFASANSMMRELKDLGIRFSMDDFGTGYSNLAAIRRLPLYELKMDRSLILGVPLEQEANAIVRTVLAMARQLGLHVVAEGVENEQQKEFLLRRGCHALQGYLFCAPQLVEQWLEVIQQDDDSGSVSEQ</sequence>
<dbReference type="Pfam" id="PF00563">
    <property type="entry name" value="EAL"/>
    <property type="match status" value="1"/>
</dbReference>
<feature type="signal peptide" evidence="2">
    <location>
        <begin position="1"/>
        <end position="17"/>
    </location>
</feature>
<evidence type="ECO:0000259" key="5">
    <source>
        <dbReference type="PROSITE" id="PS50887"/>
    </source>
</evidence>
<evidence type="ECO:0000259" key="4">
    <source>
        <dbReference type="PROSITE" id="PS50883"/>
    </source>
</evidence>
<evidence type="ECO:0000313" key="7">
    <source>
        <dbReference type="Proteomes" id="UP000608923"/>
    </source>
</evidence>
<dbReference type="PROSITE" id="PS50883">
    <property type="entry name" value="EAL"/>
    <property type="match status" value="1"/>
</dbReference>
<evidence type="ECO:0008006" key="8">
    <source>
        <dbReference type="Google" id="ProtNLM"/>
    </source>
</evidence>
<dbReference type="CDD" id="cd01948">
    <property type="entry name" value="EAL"/>
    <property type="match status" value="1"/>
</dbReference>
<dbReference type="Gene3D" id="3.30.70.270">
    <property type="match status" value="1"/>
</dbReference>
<reference evidence="7" key="1">
    <citation type="journal article" date="2019" name="Int. J. Syst. Evol. Microbiol.">
        <title>The Global Catalogue of Microorganisms (GCM) 10K type strain sequencing project: providing services to taxonomists for standard genome sequencing and annotation.</title>
        <authorList>
            <consortium name="The Broad Institute Genomics Platform"/>
            <consortium name="The Broad Institute Genome Sequencing Center for Infectious Disease"/>
            <person name="Wu L."/>
            <person name="Ma J."/>
        </authorList>
    </citation>
    <scope>NUCLEOTIDE SEQUENCE [LARGE SCALE GENOMIC DNA]</scope>
    <source>
        <strain evidence="7">KCTC 42083</strain>
    </source>
</reference>
<dbReference type="CDD" id="cd01949">
    <property type="entry name" value="GGDEF"/>
    <property type="match status" value="1"/>
</dbReference>
<keyword evidence="1" id="KW-0812">Transmembrane</keyword>
<evidence type="ECO:0000313" key="6">
    <source>
        <dbReference type="EMBL" id="GHC57756.1"/>
    </source>
</evidence>
<dbReference type="PANTHER" id="PTHR44757">
    <property type="entry name" value="DIGUANYLATE CYCLASE DGCP"/>
    <property type="match status" value="1"/>
</dbReference>
<protein>
    <recommendedName>
        <fullName evidence="8">EAL domain-containing protein</fullName>
    </recommendedName>
</protein>
<name>A0A8H9IRX4_9BURK</name>
<dbReference type="Pfam" id="PF00497">
    <property type="entry name" value="SBP_bac_3"/>
    <property type="match status" value="1"/>
</dbReference>
<dbReference type="InterPro" id="IPR000014">
    <property type="entry name" value="PAS"/>
</dbReference>
<dbReference type="PROSITE" id="PS50112">
    <property type="entry name" value="PAS"/>
    <property type="match status" value="1"/>
</dbReference>
<evidence type="ECO:0000256" key="1">
    <source>
        <dbReference type="SAM" id="Phobius"/>
    </source>
</evidence>
<dbReference type="Proteomes" id="UP000608923">
    <property type="component" value="Unassembled WGS sequence"/>
</dbReference>
<gene>
    <name evidence="6" type="ORF">GCM10010096_33710</name>
</gene>
<comment type="caution">
    <text evidence="6">The sequence shown here is derived from an EMBL/GenBank/DDBJ whole genome shotgun (WGS) entry which is preliminary data.</text>
</comment>
<feature type="chain" id="PRO_5034791044" description="EAL domain-containing protein" evidence="2">
    <location>
        <begin position="18"/>
        <end position="856"/>
    </location>
</feature>
<keyword evidence="2" id="KW-0732">Signal</keyword>
<evidence type="ECO:0000259" key="3">
    <source>
        <dbReference type="PROSITE" id="PS50112"/>
    </source>
</evidence>
<dbReference type="PROSITE" id="PS50887">
    <property type="entry name" value="GGDEF"/>
    <property type="match status" value="1"/>
</dbReference>
<dbReference type="Gene3D" id="3.40.190.10">
    <property type="entry name" value="Periplasmic binding protein-like II"/>
    <property type="match status" value="2"/>
</dbReference>
<dbReference type="AlphaFoldDB" id="A0A8H9IRX4"/>
<accession>A0A8H9IRX4</accession>
<dbReference type="InterPro" id="IPR001638">
    <property type="entry name" value="Solute-binding_3/MltF_N"/>
</dbReference>
<dbReference type="Pfam" id="PF00990">
    <property type="entry name" value="GGDEF"/>
    <property type="match status" value="1"/>
</dbReference>
<evidence type="ECO:0000256" key="2">
    <source>
        <dbReference type="SAM" id="SignalP"/>
    </source>
</evidence>
<dbReference type="SUPFAM" id="SSF55073">
    <property type="entry name" value="Nucleotide cyclase"/>
    <property type="match status" value="1"/>
</dbReference>
<dbReference type="NCBIfam" id="TIGR00254">
    <property type="entry name" value="GGDEF"/>
    <property type="match status" value="1"/>
</dbReference>
<feature type="domain" description="GGDEF" evidence="5">
    <location>
        <begin position="451"/>
        <end position="589"/>
    </location>
</feature>
<keyword evidence="1" id="KW-0472">Membrane</keyword>
<dbReference type="Gene3D" id="3.20.20.450">
    <property type="entry name" value="EAL domain"/>
    <property type="match status" value="1"/>
</dbReference>
<dbReference type="InterPro" id="IPR035965">
    <property type="entry name" value="PAS-like_dom_sf"/>
</dbReference>
<dbReference type="SMART" id="SM00267">
    <property type="entry name" value="GGDEF"/>
    <property type="match status" value="1"/>
</dbReference>
<dbReference type="SMART" id="SM00062">
    <property type="entry name" value="PBPb"/>
    <property type="match status" value="1"/>
</dbReference>
<dbReference type="PANTHER" id="PTHR44757:SF2">
    <property type="entry name" value="BIOFILM ARCHITECTURE MAINTENANCE PROTEIN MBAA"/>
    <property type="match status" value="1"/>
</dbReference>
<organism evidence="6 7">
    <name type="scientific">Alcaligenes pakistanensis</name>
    <dbReference type="NCBI Taxonomy" id="1482717"/>
    <lineage>
        <taxon>Bacteria</taxon>
        <taxon>Pseudomonadati</taxon>
        <taxon>Pseudomonadota</taxon>
        <taxon>Betaproteobacteria</taxon>
        <taxon>Burkholderiales</taxon>
        <taxon>Alcaligenaceae</taxon>
        <taxon>Alcaligenes</taxon>
    </lineage>
</organism>
<dbReference type="InterPro" id="IPR000160">
    <property type="entry name" value="GGDEF_dom"/>
</dbReference>
<dbReference type="EMBL" id="BMZN01000005">
    <property type="protein sequence ID" value="GHC57756.1"/>
    <property type="molecule type" value="Genomic_DNA"/>
</dbReference>
<dbReference type="SMART" id="SM00052">
    <property type="entry name" value="EAL"/>
    <property type="match status" value="1"/>
</dbReference>
<dbReference type="InterPro" id="IPR001633">
    <property type="entry name" value="EAL_dom"/>
</dbReference>
<dbReference type="SUPFAM" id="SSF53850">
    <property type="entry name" value="Periplasmic binding protein-like II"/>
    <property type="match status" value="1"/>
</dbReference>
<feature type="transmembrane region" description="Helical" evidence="1">
    <location>
        <begin position="256"/>
        <end position="278"/>
    </location>
</feature>
<dbReference type="Gene3D" id="3.30.450.20">
    <property type="entry name" value="PAS domain"/>
    <property type="match status" value="1"/>
</dbReference>
<keyword evidence="1" id="KW-1133">Transmembrane helix</keyword>
<feature type="domain" description="EAL" evidence="4">
    <location>
        <begin position="598"/>
        <end position="848"/>
    </location>
</feature>
<dbReference type="RefSeq" id="WP_189393824.1">
    <property type="nucleotide sequence ID" value="NZ_BMZN01000005.1"/>
</dbReference>
<dbReference type="InterPro" id="IPR043128">
    <property type="entry name" value="Rev_trsase/Diguanyl_cyclase"/>
</dbReference>
<keyword evidence="7" id="KW-1185">Reference proteome</keyword>
<dbReference type="SUPFAM" id="SSF141868">
    <property type="entry name" value="EAL domain-like"/>
    <property type="match status" value="1"/>
</dbReference>
<dbReference type="InterPro" id="IPR035919">
    <property type="entry name" value="EAL_sf"/>
</dbReference>
<dbReference type="InterPro" id="IPR013656">
    <property type="entry name" value="PAS_4"/>
</dbReference>
<dbReference type="Pfam" id="PF08448">
    <property type="entry name" value="PAS_4"/>
    <property type="match status" value="1"/>
</dbReference>
<proteinExistence type="predicted"/>
<dbReference type="SUPFAM" id="SSF55785">
    <property type="entry name" value="PYP-like sensor domain (PAS domain)"/>
    <property type="match status" value="1"/>
</dbReference>
<dbReference type="InterPro" id="IPR052155">
    <property type="entry name" value="Biofilm_reg_signaling"/>
</dbReference>
<feature type="domain" description="PAS" evidence="3">
    <location>
        <begin position="292"/>
        <end position="375"/>
    </location>
</feature>